<dbReference type="SUPFAM" id="SSF49313">
    <property type="entry name" value="Cadherin-like"/>
    <property type="match status" value="1"/>
</dbReference>
<dbReference type="InterPro" id="IPR006644">
    <property type="entry name" value="Cadg"/>
</dbReference>
<dbReference type="InterPro" id="IPR013783">
    <property type="entry name" value="Ig-like_fold"/>
</dbReference>
<dbReference type="Gene3D" id="2.60.40.10">
    <property type="entry name" value="Immunoglobulins"/>
    <property type="match status" value="1"/>
</dbReference>
<dbReference type="SUPFAM" id="SSF51445">
    <property type="entry name" value="(Trans)glycosidases"/>
    <property type="match status" value="1"/>
</dbReference>
<dbReference type="SMART" id="SM00736">
    <property type="entry name" value="CADG"/>
    <property type="match status" value="1"/>
</dbReference>
<comment type="subcellular location">
    <subcellularLocation>
        <location evidence="1">Secreted</location>
    </subcellularLocation>
</comment>
<dbReference type="Proteomes" id="UP000197065">
    <property type="component" value="Unassembled WGS sequence"/>
</dbReference>
<dbReference type="PANTHER" id="PTHR38340:SF1">
    <property type="entry name" value="S-LAYER PROTEIN"/>
    <property type="match status" value="1"/>
</dbReference>
<dbReference type="EMBL" id="FYEH01000015">
    <property type="protein sequence ID" value="SNB76672.1"/>
    <property type="molecule type" value="Genomic_DNA"/>
</dbReference>
<dbReference type="PANTHER" id="PTHR38340">
    <property type="entry name" value="S-LAYER PROTEIN"/>
    <property type="match status" value="1"/>
</dbReference>
<dbReference type="InterPro" id="IPR017853">
    <property type="entry name" value="GH"/>
</dbReference>
<evidence type="ECO:0000256" key="2">
    <source>
        <dbReference type="ARBA" id="ARBA00022525"/>
    </source>
</evidence>
<dbReference type="InterPro" id="IPR011049">
    <property type="entry name" value="Serralysin-like_metalloprot_C"/>
</dbReference>
<name>A0A212RVB9_9PROT</name>
<evidence type="ECO:0000259" key="3">
    <source>
        <dbReference type="SMART" id="SM00736"/>
    </source>
</evidence>
<dbReference type="OrthoDB" id="6949258at2"/>
<dbReference type="InterPro" id="IPR050557">
    <property type="entry name" value="RTX_toxin/Mannuronan_C5-epim"/>
</dbReference>
<evidence type="ECO:0000313" key="5">
    <source>
        <dbReference type="Proteomes" id="UP000197065"/>
    </source>
</evidence>
<protein>
    <submittedName>
        <fullName evidence="4">Hemolysin-type calcium-binding repeat-containing protein</fullName>
    </submittedName>
</protein>
<dbReference type="Gene3D" id="2.150.10.10">
    <property type="entry name" value="Serralysin-like metalloprotease, C-terminal"/>
    <property type="match status" value="1"/>
</dbReference>
<sequence>MSADSATRARDMIDNIGINIHLSYTDGDYKNYDSVIADLGYLGITLVRDRVPNPNTNGGGGKNYGYLADAGIRFDLNASAAASDFAGTMTLIENFVAAHPGSVVAIEGANEVDKNPVSYDGLTGQAAALALQSDIYDYVHTSTTLEGIATWDLTGITGGTDFADASNAHIYPRNGNQPQDRLGLAIETTLAAQPDRPMVITEGGYYTLPGQGWGGVDATTQSIYTINYLLDAVSQGVSTTFLYQLLDAYTDTTGTDIEKHFGLFDADNNPKQAAVALHNFTTILSDTGASATTFAVDTLDYDVTGWNSYGHSYLFEKSDGTFDIALWYEQDIWDEVNLVPIATTSTAIDLALGSYFRVVEVFDPQLGTGAIATYHDVDHLDLLVNQDALIVQLEPNGANAAPTIEGVNPQQVVVGDDLTLSFTSDMISDANGDTVLLNATLANGSALPSWLTFDPDTWTLSGVATQTGKWSILLTASDHYGGASSLVFQLSVTSQDHEQTPTITGDGTIIGTKAADVIAGGDNSDTINASSGADIVYGHAGNDLINGGGDADDLYGGAGNDTLRGDAGADRLFGQGGDDTLAGGGGGFDLLTGGAGADTFIFRGKESTGPVESVEGFLVVQHARIADLDFAEGDRLQLSYFVDSSGVSLQKAVGLSANIDSLSGLGTLVHFLETDDPSHVIADASTDTLTLILKDSNGGLHALELLHYATIA</sequence>
<dbReference type="Gene3D" id="3.20.20.80">
    <property type="entry name" value="Glycosidases"/>
    <property type="match status" value="1"/>
</dbReference>
<dbReference type="GO" id="GO:0005509">
    <property type="term" value="F:calcium ion binding"/>
    <property type="evidence" value="ECO:0007669"/>
    <property type="project" value="InterPro"/>
</dbReference>
<feature type="domain" description="Dystroglycan-type cadherin-like" evidence="3">
    <location>
        <begin position="402"/>
        <end position="499"/>
    </location>
</feature>
<organism evidence="4 5">
    <name type="scientific">Arboricoccus pini</name>
    <dbReference type="NCBI Taxonomy" id="1963835"/>
    <lineage>
        <taxon>Bacteria</taxon>
        <taxon>Pseudomonadati</taxon>
        <taxon>Pseudomonadota</taxon>
        <taxon>Alphaproteobacteria</taxon>
        <taxon>Geminicoccales</taxon>
        <taxon>Geminicoccaceae</taxon>
        <taxon>Arboricoccus</taxon>
    </lineage>
</organism>
<dbReference type="InterPro" id="IPR001343">
    <property type="entry name" value="Hemolysn_Ca-bd"/>
</dbReference>
<dbReference type="PRINTS" id="PR00313">
    <property type="entry name" value="CABNDNGRPT"/>
</dbReference>
<dbReference type="GO" id="GO:0016020">
    <property type="term" value="C:membrane"/>
    <property type="evidence" value="ECO:0007669"/>
    <property type="project" value="InterPro"/>
</dbReference>
<reference evidence="4 5" key="1">
    <citation type="submission" date="2017-06" db="EMBL/GenBank/DDBJ databases">
        <authorList>
            <person name="Kim H.J."/>
            <person name="Triplett B.A."/>
        </authorList>
    </citation>
    <scope>NUCLEOTIDE SEQUENCE [LARGE SCALE GENOMIC DNA]</scope>
    <source>
        <strain evidence="4 5">B29T1</strain>
    </source>
</reference>
<dbReference type="GO" id="GO:0005576">
    <property type="term" value="C:extracellular region"/>
    <property type="evidence" value="ECO:0007669"/>
    <property type="project" value="UniProtKB-SubCell"/>
</dbReference>
<dbReference type="AlphaFoldDB" id="A0A212RVB9"/>
<keyword evidence="2" id="KW-0964">Secreted</keyword>
<dbReference type="Pfam" id="PF05345">
    <property type="entry name" value="He_PIG"/>
    <property type="match status" value="1"/>
</dbReference>
<dbReference type="Pfam" id="PF00353">
    <property type="entry name" value="HemolysinCabind"/>
    <property type="match status" value="2"/>
</dbReference>
<accession>A0A212RVB9</accession>
<gene>
    <name evidence="4" type="ORF">SAMN07250955_11555</name>
</gene>
<proteinExistence type="predicted"/>
<dbReference type="SUPFAM" id="SSF51120">
    <property type="entry name" value="beta-Roll"/>
    <property type="match status" value="1"/>
</dbReference>
<evidence type="ECO:0000313" key="4">
    <source>
        <dbReference type="EMBL" id="SNB76672.1"/>
    </source>
</evidence>
<keyword evidence="5" id="KW-1185">Reference proteome</keyword>
<dbReference type="InterPro" id="IPR015919">
    <property type="entry name" value="Cadherin-like_sf"/>
</dbReference>
<evidence type="ECO:0000256" key="1">
    <source>
        <dbReference type="ARBA" id="ARBA00004613"/>
    </source>
</evidence>